<evidence type="ECO:0000259" key="1">
    <source>
        <dbReference type="Pfam" id="PF26338"/>
    </source>
</evidence>
<name>A0A9W5PNE4_BACCE</name>
<protein>
    <recommendedName>
        <fullName evidence="1">DUF8088 domain-containing protein</fullName>
    </recommendedName>
</protein>
<evidence type="ECO:0000313" key="3">
    <source>
        <dbReference type="Proteomes" id="UP000014018"/>
    </source>
</evidence>
<dbReference type="AlphaFoldDB" id="A0A9W5PNE4"/>
<accession>A0A9W5PNE4</accession>
<feature type="domain" description="DUF8088" evidence="1">
    <location>
        <begin position="4"/>
        <end position="45"/>
    </location>
</feature>
<dbReference type="Proteomes" id="UP000014018">
    <property type="component" value="Unassembled WGS sequence"/>
</dbReference>
<proteinExistence type="predicted"/>
<dbReference type="RefSeq" id="WP_016111357.1">
    <property type="nucleotide sequence ID" value="NZ_KB976190.1"/>
</dbReference>
<dbReference type="InterPro" id="IPR058401">
    <property type="entry name" value="DUF8088"/>
</dbReference>
<dbReference type="EMBL" id="AHFB01000082">
    <property type="protein sequence ID" value="EOO30873.1"/>
    <property type="molecule type" value="Genomic_DNA"/>
</dbReference>
<evidence type="ECO:0000313" key="2">
    <source>
        <dbReference type="EMBL" id="EOO30873.1"/>
    </source>
</evidence>
<gene>
    <name evidence="2" type="ORF">IIU_04813</name>
</gene>
<comment type="caution">
    <text evidence="2">The sequence shown here is derived from an EMBL/GenBank/DDBJ whole genome shotgun (WGS) entry which is preliminary data.</text>
</comment>
<reference evidence="2 3" key="1">
    <citation type="submission" date="2012-12" db="EMBL/GenBank/DDBJ databases">
        <title>The Genome Sequence of Bacillus cereus VD133.</title>
        <authorList>
            <consortium name="The Broad Institute Genome Sequencing Platform"/>
            <consortium name="The Broad Institute Genome Sequencing Center for Infectious Disease"/>
            <person name="Feldgarden M."/>
            <person name="Van der Auwera G.A."/>
            <person name="Mahillon J."/>
            <person name="Duprez V."/>
            <person name="Timmery S."/>
            <person name="Mattelet C."/>
            <person name="Dierick K."/>
            <person name="Sun M."/>
            <person name="Yu Z."/>
            <person name="Zhu L."/>
            <person name="Hu X."/>
            <person name="Shank E.B."/>
            <person name="Swiecicka I."/>
            <person name="Hansen B.M."/>
            <person name="Andrup L."/>
            <person name="Walker B."/>
            <person name="Young S.K."/>
            <person name="Zeng Q."/>
            <person name="Gargeya S."/>
            <person name="Fitzgerald M."/>
            <person name="Haas B."/>
            <person name="Abouelleil A."/>
            <person name="Alvarado L."/>
            <person name="Arachchi H.M."/>
            <person name="Berlin A.M."/>
            <person name="Chapman S.B."/>
            <person name="Dewar J."/>
            <person name="Goldberg J."/>
            <person name="Griggs A."/>
            <person name="Gujja S."/>
            <person name="Hansen M."/>
            <person name="Howarth C."/>
            <person name="Imamovic A."/>
            <person name="Larimer J."/>
            <person name="McCowan C."/>
            <person name="Murphy C."/>
            <person name="Neiman D."/>
            <person name="Pearson M."/>
            <person name="Priest M."/>
            <person name="Roberts A."/>
            <person name="Saif S."/>
            <person name="Shea T."/>
            <person name="Sisk P."/>
            <person name="Sykes S."/>
            <person name="Wortman J."/>
            <person name="Nusbaum C."/>
            <person name="Birren B."/>
        </authorList>
    </citation>
    <scope>NUCLEOTIDE SEQUENCE [LARGE SCALE GENOMIC DNA]</scope>
    <source>
        <strain evidence="2 3">VD133</strain>
    </source>
</reference>
<dbReference type="Pfam" id="PF26338">
    <property type="entry name" value="DUF8088"/>
    <property type="match status" value="1"/>
</dbReference>
<organism evidence="2 3">
    <name type="scientific">Bacillus cereus VD133</name>
    <dbReference type="NCBI Taxonomy" id="1053233"/>
    <lineage>
        <taxon>Bacteria</taxon>
        <taxon>Bacillati</taxon>
        <taxon>Bacillota</taxon>
        <taxon>Bacilli</taxon>
        <taxon>Bacillales</taxon>
        <taxon>Bacillaceae</taxon>
        <taxon>Bacillus</taxon>
        <taxon>Bacillus cereus group</taxon>
    </lineage>
</organism>
<sequence>MNTVTIKFGQGDNAWKEKNVVVEFLDKRGYNMQPYEEIGEIHLTKGVNEEPVEFSENVLDHRPNLANLKALGLEDDYVFQALAYMGDASQFMSWANTVLSLVDDVPEQLKRDIKKVHLGIHEMLEKLRAYKKDEKK</sequence>